<keyword evidence="5" id="KW-0326">Glycosidase</keyword>
<evidence type="ECO:0000256" key="4">
    <source>
        <dbReference type="ARBA" id="ARBA00022801"/>
    </source>
</evidence>
<dbReference type="SMART" id="SM00641">
    <property type="entry name" value="Glyco_25"/>
    <property type="match status" value="1"/>
</dbReference>
<dbReference type="GO" id="GO:0016052">
    <property type="term" value="P:carbohydrate catabolic process"/>
    <property type="evidence" value="ECO:0007669"/>
    <property type="project" value="TreeGrafter"/>
</dbReference>
<dbReference type="PROSITE" id="PS51272">
    <property type="entry name" value="SLH"/>
    <property type="match status" value="1"/>
</dbReference>
<organism evidence="7">
    <name type="scientific">Podoviridae sp. cty0j11</name>
    <dbReference type="NCBI Taxonomy" id="2826592"/>
    <lineage>
        <taxon>Viruses</taxon>
        <taxon>Duplodnaviria</taxon>
        <taxon>Heunggongvirae</taxon>
        <taxon>Uroviricota</taxon>
        <taxon>Caudoviricetes</taxon>
    </lineage>
</organism>
<dbReference type="InterPro" id="IPR017853">
    <property type="entry name" value="GH"/>
</dbReference>
<dbReference type="SUPFAM" id="SSF51445">
    <property type="entry name" value="(Trans)glycosidases"/>
    <property type="match status" value="1"/>
</dbReference>
<dbReference type="EMBL" id="BK014877">
    <property type="protein sequence ID" value="DAD79992.1"/>
    <property type="molecule type" value="Genomic_DNA"/>
</dbReference>
<dbReference type="InterPro" id="IPR001119">
    <property type="entry name" value="SLH_dom"/>
</dbReference>
<dbReference type="EC" id="3.2.1.17" evidence="3"/>
<evidence type="ECO:0000256" key="2">
    <source>
        <dbReference type="ARBA" id="ARBA00010646"/>
    </source>
</evidence>
<accession>A0A8S5MCV8</accession>
<feature type="domain" description="SLH" evidence="6">
    <location>
        <begin position="226"/>
        <end position="289"/>
    </location>
</feature>
<dbReference type="GO" id="GO:0016998">
    <property type="term" value="P:cell wall macromolecule catabolic process"/>
    <property type="evidence" value="ECO:0007669"/>
    <property type="project" value="InterPro"/>
</dbReference>
<dbReference type="PANTHER" id="PTHR34135">
    <property type="entry name" value="LYSOZYME"/>
    <property type="match status" value="1"/>
</dbReference>
<protein>
    <recommendedName>
        <fullName evidence="3">lysozyme</fullName>
        <ecNumber evidence="3">3.2.1.17</ecNumber>
    </recommendedName>
</protein>
<dbReference type="InterPro" id="IPR002053">
    <property type="entry name" value="Glyco_hydro_25"/>
</dbReference>
<evidence type="ECO:0000256" key="3">
    <source>
        <dbReference type="ARBA" id="ARBA00012732"/>
    </source>
</evidence>
<dbReference type="GO" id="GO:0009253">
    <property type="term" value="P:peptidoglycan catabolic process"/>
    <property type="evidence" value="ECO:0007669"/>
    <property type="project" value="InterPro"/>
</dbReference>
<evidence type="ECO:0000256" key="5">
    <source>
        <dbReference type="ARBA" id="ARBA00023295"/>
    </source>
</evidence>
<dbReference type="GO" id="GO:0003796">
    <property type="term" value="F:lysozyme activity"/>
    <property type="evidence" value="ECO:0007669"/>
    <property type="project" value="UniProtKB-EC"/>
</dbReference>
<comment type="similarity">
    <text evidence="2">Belongs to the glycosyl hydrolase 25 family.</text>
</comment>
<dbReference type="PROSITE" id="PS51904">
    <property type="entry name" value="GLYCOSYL_HYDROL_F25_2"/>
    <property type="match status" value="1"/>
</dbReference>
<comment type="catalytic activity">
    <reaction evidence="1">
        <text>Hydrolysis of (1-&gt;4)-beta-linkages between N-acetylmuramic acid and N-acetyl-D-glucosamine residues in a peptidoglycan and between N-acetyl-D-glucosamine residues in chitodextrins.</text>
        <dbReference type="EC" id="3.2.1.17"/>
    </reaction>
</comment>
<sequence>MQKARCGQVLNGVDISSYQNRVDYNTYDFVLIKASEGNNWKDPGLDRHLTGLFGTTDPTPQDNKNYGFYHYARPELGNSPEQEAKSFLSFISGQVGHCVMALDWEGTALSYSPDWALKWLEYVYKQTGIKPLLYIQASQAKLSKYAPIANADFGLWVAHWGVEQPTYSNWKNWAIWQYQGSPLDLDYFNGGTAQWKKYCGLEEKDMDEATVRKIAKEEADNAIKNYFSKLENAPAADWAYMAISWCMANGVMNGDEEGNPDKFRPADLITRQEVAQTVYNYNRMITDKQ</sequence>
<dbReference type="InterPro" id="IPR018077">
    <property type="entry name" value="Glyco_hydro_fam25_subgr"/>
</dbReference>
<dbReference type="Pfam" id="PF00395">
    <property type="entry name" value="SLH"/>
    <property type="match status" value="1"/>
</dbReference>
<dbReference type="PANTHER" id="PTHR34135:SF2">
    <property type="entry name" value="LYSOZYME"/>
    <property type="match status" value="1"/>
</dbReference>
<evidence type="ECO:0000259" key="6">
    <source>
        <dbReference type="PROSITE" id="PS51272"/>
    </source>
</evidence>
<reference evidence="7" key="1">
    <citation type="journal article" date="2021" name="Proc. Natl. Acad. Sci. U.S.A.">
        <title>A Catalog of Tens of Thousands of Viruses from Human Metagenomes Reveals Hidden Associations with Chronic Diseases.</title>
        <authorList>
            <person name="Tisza M.J."/>
            <person name="Buck C.B."/>
        </authorList>
    </citation>
    <scope>NUCLEOTIDE SEQUENCE</scope>
    <source>
        <strain evidence="7">Cty0j11</strain>
    </source>
</reference>
<dbReference type="Gene3D" id="3.20.20.80">
    <property type="entry name" value="Glycosidases"/>
    <property type="match status" value="1"/>
</dbReference>
<dbReference type="Pfam" id="PF01183">
    <property type="entry name" value="Glyco_hydro_25"/>
    <property type="match status" value="1"/>
</dbReference>
<keyword evidence="4" id="KW-0378">Hydrolase</keyword>
<proteinExistence type="inferred from homology"/>
<name>A0A8S5MCV8_9CAUD</name>
<evidence type="ECO:0000313" key="7">
    <source>
        <dbReference type="EMBL" id="DAD79992.1"/>
    </source>
</evidence>
<evidence type="ECO:0000256" key="1">
    <source>
        <dbReference type="ARBA" id="ARBA00000632"/>
    </source>
</evidence>